<proteinExistence type="predicted"/>
<dbReference type="RefSeq" id="WP_271427147.1">
    <property type="nucleotide sequence ID" value="NZ_JAQIPB010000002.1"/>
</dbReference>
<sequence length="117" mass="12715">MYSSTFTFAKREFDDAFHALDQTIAQVAQSIPGYLGEESWENPAQGLICNVYYWRTREALEALMQHPVHRAAKQQQARWLKGYHVVIAQVTGSYGDGGIAHPLTAPGVGAGAAGPAP</sequence>
<dbReference type="EMBL" id="JAQIPB010000002">
    <property type="protein sequence ID" value="MDA7415904.1"/>
    <property type="molecule type" value="Genomic_DNA"/>
</dbReference>
<dbReference type="Gene3D" id="3.30.70.100">
    <property type="match status" value="1"/>
</dbReference>
<keyword evidence="2" id="KW-0503">Monooxygenase</keyword>
<evidence type="ECO:0000313" key="2">
    <source>
        <dbReference type="EMBL" id="MDA7415904.1"/>
    </source>
</evidence>
<dbReference type="Proteomes" id="UP001212602">
    <property type="component" value="Unassembled WGS sequence"/>
</dbReference>
<comment type="caution">
    <text evidence="2">The sequence shown here is derived from an EMBL/GenBank/DDBJ whole genome shotgun (WGS) entry which is preliminary data.</text>
</comment>
<name>A0AAE3NA08_9BURK</name>
<dbReference type="AlphaFoldDB" id="A0AAE3NA08"/>
<organism evidence="2 3">
    <name type="scientific">Xenophilus arseniciresistens</name>
    <dbReference type="NCBI Taxonomy" id="1283306"/>
    <lineage>
        <taxon>Bacteria</taxon>
        <taxon>Pseudomonadati</taxon>
        <taxon>Pseudomonadota</taxon>
        <taxon>Betaproteobacteria</taxon>
        <taxon>Burkholderiales</taxon>
        <taxon>Comamonadaceae</taxon>
        <taxon>Xenophilus</taxon>
    </lineage>
</organism>
<evidence type="ECO:0000313" key="3">
    <source>
        <dbReference type="Proteomes" id="UP001212602"/>
    </source>
</evidence>
<keyword evidence="3" id="KW-1185">Reference proteome</keyword>
<gene>
    <name evidence="2" type="ORF">PGB34_05960</name>
</gene>
<dbReference type="GO" id="GO:0004497">
    <property type="term" value="F:monooxygenase activity"/>
    <property type="evidence" value="ECO:0007669"/>
    <property type="project" value="UniProtKB-KW"/>
</dbReference>
<protein>
    <submittedName>
        <fullName evidence="2">Antibiotic biosynthesis monooxygenase</fullName>
    </submittedName>
</protein>
<accession>A0AAE3NA08</accession>
<dbReference type="InterPro" id="IPR011008">
    <property type="entry name" value="Dimeric_a/b-barrel"/>
</dbReference>
<reference evidence="2" key="1">
    <citation type="submission" date="2023-01" db="EMBL/GenBank/DDBJ databases">
        <title>Xenophilus mangrovi sp. nov., isolated from soil of Mangrove nature reserve.</title>
        <authorList>
            <person name="Xu S."/>
            <person name="Liu Z."/>
            <person name="Xu Y."/>
        </authorList>
    </citation>
    <scope>NUCLEOTIDE SEQUENCE</scope>
    <source>
        <strain evidence="2">YW8</strain>
    </source>
</reference>
<feature type="domain" description="ABM" evidence="1">
    <location>
        <begin position="9"/>
        <end position="74"/>
    </location>
</feature>
<dbReference type="Pfam" id="PF03992">
    <property type="entry name" value="ABM"/>
    <property type="match status" value="1"/>
</dbReference>
<dbReference type="SUPFAM" id="SSF54909">
    <property type="entry name" value="Dimeric alpha+beta barrel"/>
    <property type="match status" value="1"/>
</dbReference>
<dbReference type="InterPro" id="IPR007138">
    <property type="entry name" value="ABM_dom"/>
</dbReference>
<evidence type="ECO:0000259" key="1">
    <source>
        <dbReference type="Pfam" id="PF03992"/>
    </source>
</evidence>
<keyword evidence="2" id="KW-0560">Oxidoreductase</keyword>